<organism evidence="1 2">
    <name type="scientific">Leptospira tipperaryensis</name>
    <dbReference type="NCBI Taxonomy" id="2564040"/>
    <lineage>
        <taxon>Bacteria</taxon>
        <taxon>Pseudomonadati</taxon>
        <taxon>Spirochaetota</taxon>
        <taxon>Spirochaetia</taxon>
        <taxon>Leptospirales</taxon>
        <taxon>Leptospiraceae</taxon>
        <taxon>Leptospira</taxon>
    </lineage>
</organism>
<sequence>MLWSELRQTLRFLVDLPFRFEGISDLDSSLPRISQLSVRMSLSFPSFVSGCIAESRFFYKNRDL</sequence>
<name>A0A1D7UTE0_9LEPT</name>
<reference evidence="1 2" key="1">
    <citation type="submission" date="2016-04" db="EMBL/GenBank/DDBJ databases">
        <title>Complete genome seqeunce of Leptospira alstonii serovar Room22.</title>
        <authorList>
            <person name="Nally J.E."/>
            <person name="Bayles D.O."/>
            <person name="Hurley D."/>
            <person name="Fanning S."/>
            <person name="McMahon B.J."/>
            <person name="Arent Z."/>
        </authorList>
    </citation>
    <scope>NUCLEOTIDE SEQUENCE [LARGE SCALE GENOMIC DNA]</scope>
    <source>
        <strain evidence="1 2">GWTS #1</strain>
    </source>
</reference>
<accession>A0A1D7UTE0</accession>
<evidence type="ECO:0000313" key="1">
    <source>
        <dbReference type="EMBL" id="AOP32879.1"/>
    </source>
</evidence>
<protein>
    <submittedName>
        <fullName evidence="1">Uncharacterized protein</fullName>
    </submittedName>
</protein>
<dbReference type="AlphaFoldDB" id="A0A1D7UTE0"/>
<dbReference type="Proteomes" id="UP000094197">
    <property type="component" value="Chromosome 1"/>
</dbReference>
<keyword evidence="2" id="KW-1185">Reference proteome</keyword>
<evidence type="ECO:0000313" key="2">
    <source>
        <dbReference type="Proteomes" id="UP000094197"/>
    </source>
</evidence>
<dbReference type="EMBL" id="CP015217">
    <property type="protein sequence ID" value="AOP32879.1"/>
    <property type="molecule type" value="Genomic_DNA"/>
</dbReference>
<dbReference type="KEGG" id="laj:A0128_02745"/>
<gene>
    <name evidence="1" type="ORF">A0128_02745</name>
</gene>
<proteinExistence type="predicted"/>